<name>A0A7C7D5S4_9FIRM</name>
<reference evidence="2 3" key="1">
    <citation type="journal article" date="2020" name="Biotechnol. Biofuels">
        <title>New insights from the biogas microbiome by comprehensive genome-resolved metagenomics of nearly 1600 species originating from multiple anaerobic digesters.</title>
        <authorList>
            <person name="Campanaro S."/>
            <person name="Treu L."/>
            <person name="Rodriguez-R L.M."/>
            <person name="Kovalovszki A."/>
            <person name="Ziels R.M."/>
            <person name="Maus I."/>
            <person name="Zhu X."/>
            <person name="Kougias P.G."/>
            <person name="Basile A."/>
            <person name="Luo G."/>
            <person name="Schluter A."/>
            <person name="Konstantinidis K.T."/>
            <person name="Angelidaki I."/>
        </authorList>
    </citation>
    <scope>NUCLEOTIDE SEQUENCE [LARGE SCALE GENOMIC DNA]</scope>
    <source>
        <strain evidence="2">AS05jafATM_4</strain>
    </source>
</reference>
<accession>A0A7C7D5S4</accession>
<evidence type="ECO:0000313" key="3">
    <source>
        <dbReference type="Proteomes" id="UP000553059"/>
    </source>
</evidence>
<dbReference type="Gene3D" id="1.10.287.70">
    <property type="match status" value="1"/>
</dbReference>
<comment type="caution">
    <text evidence="2">The sequence shown here is derived from an EMBL/GenBank/DDBJ whole genome shotgun (WGS) entry which is preliminary data.</text>
</comment>
<organism evidence="2 3">
    <name type="scientific">Desulfitobacterium dehalogenans</name>
    <dbReference type="NCBI Taxonomy" id="36854"/>
    <lineage>
        <taxon>Bacteria</taxon>
        <taxon>Bacillati</taxon>
        <taxon>Bacillota</taxon>
        <taxon>Clostridia</taxon>
        <taxon>Eubacteriales</taxon>
        <taxon>Desulfitobacteriaceae</taxon>
        <taxon>Desulfitobacterium</taxon>
    </lineage>
</organism>
<keyword evidence="1" id="KW-0472">Membrane</keyword>
<feature type="transmembrane region" description="Helical" evidence="1">
    <location>
        <begin position="192"/>
        <end position="212"/>
    </location>
</feature>
<proteinExistence type="predicted"/>
<feature type="transmembrane region" description="Helical" evidence="1">
    <location>
        <begin position="53"/>
        <end position="75"/>
    </location>
</feature>
<dbReference type="SUPFAM" id="SSF81324">
    <property type="entry name" value="Voltage-gated potassium channels"/>
    <property type="match status" value="1"/>
</dbReference>
<evidence type="ECO:0000256" key="1">
    <source>
        <dbReference type="SAM" id="Phobius"/>
    </source>
</evidence>
<feature type="transmembrane region" description="Helical" evidence="1">
    <location>
        <begin position="123"/>
        <end position="145"/>
    </location>
</feature>
<keyword evidence="1" id="KW-1133">Transmembrane helix</keyword>
<protein>
    <recommendedName>
        <fullName evidence="4">Potassium channel domain-containing protein</fullName>
    </recommendedName>
</protein>
<keyword evidence="1" id="KW-0812">Transmembrane</keyword>
<dbReference type="AlphaFoldDB" id="A0A7C7D5S4"/>
<dbReference type="Proteomes" id="UP000553059">
    <property type="component" value="Unassembled WGS sequence"/>
</dbReference>
<gene>
    <name evidence="2" type="ORF">GX523_09485</name>
</gene>
<evidence type="ECO:0008006" key="4">
    <source>
        <dbReference type="Google" id="ProtNLM"/>
    </source>
</evidence>
<feature type="transmembrane region" description="Helical" evidence="1">
    <location>
        <begin position="165"/>
        <end position="185"/>
    </location>
</feature>
<feature type="transmembrane region" description="Helical" evidence="1">
    <location>
        <begin position="95"/>
        <end position="116"/>
    </location>
</feature>
<sequence length="215" mass="24116">MYGGPIRDYSSRSDSYFSSYPSFLSHTKRVTPILSQEAERPDEKIAARLAVRLNVWLLVPAMAGTVAYYLFTSIFRGVRREEKEGKSVSGKIGSVIFTSIVTLGLASYIYSILVLADGHLMNVYWPIAGTIAVQMLYFAAVYTWLYRLDKSSFDVEVEDDPIEEFISFLYFSITTFATTGSSVFPESITARILVAIQVLFLVFSFSMGLVFFTSP</sequence>
<evidence type="ECO:0000313" key="2">
    <source>
        <dbReference type="EMBL" id="HHY26955.1"/>
    </source>
</evidence>
<dbReference type="EMBL" id="DUTF01000220">
    <property type="protein sequence ID" value="HHY26955.1"/>
    <property type="molecule type" value="Genomic_DNA"/>
</dbReference>